<proteinExistence type="predicted"/>
<reference evidence="1" key="1">
    <citation type="journal article" date="2021" name="Microorganisms">
        <title>Phylogenomic Reconstruction and Metabolic Potential of the Genus Aminobacter.</title>
        <authorList>
            <person name="Artuso I."/>
            <person name="Turrini P."/>
            <person name="Pirolo M."/>
            <person name="Lugli G.A."/>
            <person name="Ventura M."/>
            <person name="Visca P."/>
        </authorList>
    </citation>
    <scope>NUCLEOTIDE SEQUENCE</scope>
    <source>
        <strain evidence="1">LMG 26462</strain>
    </source>
</reference>
<dbReference type="RefSeq" id="WP_214385622.1">
    <property type="nucleotide sequence ID" value="NZ_JAFLWW010000001.1"/>
</dbReference>
<dbReference type="EMBL" id="JAFLWW010000001">
    <property type="protein sequence ID" value="MBT1154421.1"/>
    <property type="molecule type" value="Genomic_DNA"/>
</dbReference>
<organism evidence="1 2">
    <name type="scientific">Aminobacter anthyllidis</name>
    <dbReference type="NCBI Taxonomy" id="1035067"/>
    <lineage>
        <taxon>Bacteria</taxon>
        <taxon>Pseudomonadati</taxon>
        <taxon>Pseudomonadota</taxon>
        <taxon>Alphaproteobacteria</taxon>
        <taxon>Hyphomicrobiales</taxon>
        <taxon>Phyllobacteriaceae</taxon>
        <taxon>Aminobacter</taxon>
    </lineage>
</organism>
<evidence type="ECO:0000313" key="2">
    <source>
        <dbReference type="Proteomes" id="UP001138921"/>
    </source>
</evidence>
<protein>
    <submittedName>
        <fullName evidence="1">Uncharacterized protein</fullName>
    </submittedName>
</protein>
<evidence type="ECO:0000313" key="1">
    <source>
        <dbReference type="EMBL" id="MBT1154421.1"/>
    </source>
</evidence>
<accession>A0A9X1A7C0</accession>
<comment type="caution">
    <text evidence="1">The sequence shown here is derived from an EMBL/GenBank/DDBJ whole genome shotgun (WGS) entry which is preliminary data.</text>
</comment>
<gene>
    <name evidence="1" type="ORF">J1C56_02325</name>
</gene>
<dbReference type="Proteomes" id="UP001138921">
    <property type="component" value="Unassembled WGS sequence"/>
</dbReference>
<sequence length="153" mass="16106">MCDLGLALGLAAGAAQVAGQASAASKNQKMVREQTRLEYAAQEREFLVEADASNKDAYQAHLEGERGKSAVAAKGEGMMGNTAAAREAEQGRQSALSIQNAKDRQTAARANYTMAGKHSQIGGQNQINTLQVNPLTAFMNVATSGIQNYGAFK</sequence>
<reference evidence="1" key="2">
    <citation type="submission" date="2021-03" db="EMBL/GenBank/DDBJ databases">
        <authorList>
            <person name="Artuso I."/>
            <person name="Turrini P."/>
            <person name="Pirolo M."/>
            <person name="Lugli G.A."/>
            <person name="Ventura M."/>
            <person name="Visca P."/>
        </authorList>
    </citation>
    <scope>NUCLEOTIDE SEQUENCE</scope>
    <source>
        <strain evidence="1">LMG 26462</strain>
    </source>
</reference>
<dbReference type="AlphaFoldDB" id="A0A9X1A7C0"/>
<keyword evidence="2" id="KW-1185">Reference proteome</keyword>
<name>A0A9X1A7C0_9HYPH</name>